<dbReference type="Proteomes" id="UP000273643">
    <property type="component" value="Unassembled WGS sequence"/>
</dbReference>
<sequence length="255" mass="29668">MCMRKLPRINYPHLSAGLALCLCLSAAAPVQSVELEQLWLPKSYLRHLPRLYDAARLVEESPGCEELLEGTSHLGRSTLEHPVFTLKCRNPSGQTFSLMVDGPSLMKVDDTRPGGLVSFEQLREEYELAQQRERERQEKARELAALEAQKQQTEQERQQWLQWWEDEFARRETFWKECVAALEQRVGGMQALEWLTTERPEPELGQEPNLESHPPLTYVIDFNAESYYGEALFYRASCRQDDQRELELDIKARRD</sequence>
<protein>
    <submittedName>
        <fullName evidence="3">Uncharacterized protein</fullName>
    </submittedName>
</protein>
<comment type="caution">
    <text evidence="3">The sequence shown here is derived from an EMBL/GenBank/DDBJ whole genome shotgun (WGS) entry which is preliminary data.</text>
</comment>
<feature type="chain" id="PRO_5018164835" evidence="2">
    <location>
        <begin position="33"/>
        <end position="255"/>
    </location>
</feature>
<proteinExistence type="predicted"/>
<keyword evidence="1" id="KW-0175">Coiled coil</keyword>
<evidence type="ECO:0000313" key="4">
    <source>
        <dbReference type="Proteomes" id="UP000273643"/>
    </source>
</evidence>
<dbReference type="EMBL" id="RJUK01000001">
    <property type="protein sequence ID" value="ROQ20849.1"/>
    <property type="molecule type" value="Genomic_DNA"/>
</dbReference>
<feature type="coiled-coil region" evidence="1">
    <location>
        <begin position="119"/>
        <end position="163"/>
    </location>
</feature>
<evidence type="ECO:0000256" key="2">
    <source>
        <dbReference type="SAM" id="SignalP"/>
    </source>
</evidence>
<keyword evidence="2" id="KW-0732">Signal</keyword>
<keyword evidence="4" id="KW-1185">Reference proteome</keyword>
<feature type="signal peptide" evidence="2">
    <location>
        <begin position="1"/>
        <end position="32"/>
    </location>
</feature>
<dbReference type="AlphaFoldDB" id="A0A3N1NYG4"/>
<reference evidence="3 4" key="1">
    <citation type="submission" date="2018-11" db="EMBL/GenBank/DDBJ databases">
        <title>Genomic Encyclopedia of Type Strains, Phase IV (KMG-IV): sequencing the most valuable type-strain genomes for metagenomic binning, comparative biology and taxonomic classification.</title>
        <authorList>
            <person name="Goeker M."/>
        </authorList>
    </citation>
    <scope>NUCLEOTIDE SEQUENCE [LARGE SCALE GENOMIC DNA]</scope>
    <source>
        <strain evidence="3 4">DSM 16974</strain>
    </source>
</reference>
<evidence type="ECO:0000313" key="3">
    <source>
        <dbReference type="EMBL" id="ROQ20849.1"/>
    </source>
</evidence>
<gene>
    <name evidence="3" type="ORF">EDC38_1467</name>
</gene>
<organism evidence="3 4">
    <name type="scientific">Marinimicrobium koreense</name>
    <dbReference type="NCBI Taxonomy" id="306545"/>
    <lineage>
        <taxon>Bacteria</taxon>
        <taxon>Pseudomonadati</taxon>
        <taxon>Pseudomonadota</taxon>
        <taxon>Gammaproteobacteria</taxon>
        <taxon>Cellvibrionales</taxon>
        <taxon>Cellvibrionaceae</taxon>
        <taxon>Marinimicrobium</taxon>
    </lineage>
</organism>
<evidence type="ECO:0000256" key="1">
    <source>
        <dbReference type="SAM" id="Coils"/>
    </source>
</evidence>
<name>A0A3N1NYG4_9GAMM</name>
<accession>A0A3N1NYG4</accession>